<dbReference type="GO" id="GO:0016020">
    <property type="term" value="C:membrane"/>
    <property type="evidence" value="ECO:0007669"/>
    <property type="project" value="UniProtKB-SubCell"/>
</dbReference>
<dbReference type="Pfam" id="PF08263">
    <property type="entry name" value="LRRNT_2"/>
    <property type="match status" value="1"/>
</dbReference>
<gene>
    <name evidence="11" type="ORF">AQUCO_08600044v1</name>
</gene>
<dbReference type="EMBL" id="KZ305103">
    <property type="protein sequence ID" value="PIA26894.1"/>
    <property type="molecule type" value="Genomic_DNA"/>
</dbReference>
<comment type="subcellular location">
    <subcellularLocation>
        <location evidence="1">Membrane</location>
        <topology evidence="1">Single-pass membrane protein</topology>
    </subcellularLocation>
</comment>
<evidence type="ECO:0000256" key="5">
    <source>
        <dbReference type="ARBA" id="ARBA00022737"/>
    </source>
</evidence>
<evidence type="ECO:0000313" key="11">
    <source>
        <dbReference type="EMBL" id="PIA26894.1"/>
    </source>
</evidence>
<dbReference type="Pfam" id="PF13855">
    <property type="entry name" value="LRR_8"/>
    <property type="match status" value="1"/>
</dbReference>
<dbReference type="InterPro" id="IPR025875">
    <property type="entry name" value="Leu-rich_rpt_4"/>
</dbReference>
<keyword evidence="3" id="KW-0812">Transmembrane</keyword>
<evidence type="ECO:0000313" key="12">
    <source>
        <dbReference type="Proteomes" id="UP000230069"/>
    </source>
</evidence>
<dbReference type="PANTHER" id="PTHR48065">
    <property type="entry name" value="OS10G0469600 PROTEIN"/>
    <property type="match status" value="1"/>
</dbReference>
<dbReference type="FunFam" id="3.80.10.10:FF:000095">
    <property type="entry name" value="LRR receptor-like serine/threonine-protein kinase GSO1"/>
    <property type="match status" value="1"/>
</dbReference>
<dbReference type="SMART" id="SM00369">
    <property type="entry name" value="LRR_TYP"/>
    <property type="match status" value="6"/>
</dbReference>
<dbReference type="Pfam" id="PF12799">
    <property type="entry name" value="LRR_4"/>
    <property type="match status" value="1"/>
</dbReference>
<feature type="domain" description="Leucine-rich repeat-containing N-terminal plant-type" evidence="10">
    <location>
        <begin position="37"/>
        <end position="72"/>
    </location>
</feature>
<keyword evidence="12" id="KW-1185">Reference proteome</keyword>
<organism evidence="11 12">
    <name type="scientific">Aquilegia coerulea</name>
    <name type="common">Rocky mountain columbine</name>
    <dbReference type="NCBI Taxonomy" id="218851"/>
    <lineage>
        <taxon>Eukaryota</taxon>
        <taxon>Viridiplantae</taxon>
        <taxon>Streptophyta</taxon>
        <taxon>Embryophyta</taxon>
        <taxon>Tracheophyta</taxon>
        <taxon>Spermatophyta</taxon>
        <taxon>Magnoliopsida</taxon>
        <taxon>Ranunculales</taxon>
        <taxon>Ranunculaceae</taxon>
        <taxon>Thalictroideae</taxon>
        <taxon>Aquilegia</taxon>
    </lineage>
</organism>
<evidence type="ECO:0000259" key="10">
    <source>
        <dbReference type="Pfam" id="PF08263"/>
    </source>
</evidence>
<evidence type="ECO:0000256" key="7">
    <source>
        <dbReference type="ARBA" id="ARBA00023136"/>
    </source>
</evidence>
<dbReference type="OrthoDB" id="621599at2759"/>
<sequence>MLKSILFVFMFFCFIETIQLGSGWSVDGSRLNCPQIERNAFLDFKKGLIDQINRLSSWVGQDCCRWKGVSCNNFTGYVVKLDLRNPFPFDVNRVYIRFNHGHDKTYSNACLIAVGEQSQSSFGLFHELAYLNLSSAQFGGIVPHHLGNLSKLHSLDLGTSSSLFYRYHNTPSLVVNTLHWTYSLFSLRHLVIKGMDLSNIPPDSFQAVAISLKLLDLSYNSFEGRIPTFLTKMHVGFANLEVNLLSDDIPVSLGKLSNLETLDLEANLLSGDIPVSLGKPSNLETLDLGVNQLSGEIPMSLGKLSNLETLYLGVNQLSGEIPVPLGKPSNLETLNLPYNQLNGTIPISLGQLLHLDLSGNQFHDFSKNNFHGEFPLSLQKCTSLFILDVSENNFSGEIPTWIGQSLYSLRILKLSSNKNQDEDKLSQVIKGREIEYTKTLPFLTNLDISNNNFNGEIPEQLTNLCGLFSLNLSMYHFTRRIPKKIGQMSSLESLDISNNRLSGTIPQSISALTSLSHLNLSNNNLSGPIPSGHQLQTLNDASIYDGNSELCGLPLEKKCFGDDRTTSNSNIFGGMLIFSLSITSSLATGCFIHLPKEKSHEEEIKAQTTFVVFVSNLDCITVVIKRKNWCKPPTFVTTLHLTPLTFFYLRYPPEPSVQTG</sequence>
<dbReference type="InterPro" id="IPR003591">
    <property type="entry name" value="Leu-rich_rpt_typical-subtyp"/>
</dbReference>
<dbReference type="InParanoid" id="A0A2G5C6H2"/>
<dbReference type="InterPro" id="IPR013210">
    <property type="entry name" value="LRR_N_plant-typ"/>
</dbReference>
<reference evidence="11 12" key="1">
    <citation type="submission" date="2017-09" db="EMBL/GenBank/DDBJ databases">
        <title>WGS assembly of Aquilegia coerulea Goldsmith.</title>
        <authorList>
            <person name="Hodges S."/>
            <person name="Kramer E."/>
            <person name="Nordborg M."/>
            <person name="Tomkins J."/>
            <person name="Borevitz J."/>
            <person name="Derieg N."/>
            <person name="Yan J."/>
            <person name="Mihaltcheva S."/>
            <person name="Hayes R.D."/>
            <person name="Rokhsar D."/>
        </authorList>
    </citation>
    <scope>NUCLEOTIDE SEQUENCE [LARGE SCALE GENOMIC DNA]</scope>
    <source>
        <strain evidence="12">cv. Goldsmith</strain>
    </source>
</reference>
<evidence type="ECO:0000256" key="4">
    <source>
        <dbReference type="ARBA" id="ARBA00022729"/>
    </source>
</evidence>
<evidence type="ECO:0000256" key="3">
    <source>
        <dbReference type="ARBA" id="ARBA00022692"/>
    </source>
</evidence>
<dbReference type="Proteomes" id="UP000230069">
    <property type="component" value="Unassembled WGS sequence"/>
</dbReference>
<keyword evidence="7" id="KW-0472">Membrane</keyword>
<keyword evidence="8" id="KW-0325">Glycoprotein</keyword>
<evidence type="ECO:0000256" key="9">
    <source>
        <dbReference type="SAM" id="SignalP"/>
    </source>
</evidence>
<dbReference type="SUPFAM" id="SSF52058">
    <property type="entry name" value="L domain-like"/>
    <property type="match status" value="2"/>
</dbReference>
<feature type="signal peptide" evidence="9">
    <location>
        <begin position="1"/>
        <end position="23"/>
    </location>
</feature>
<dbReference type="Pfam" id="PF00560">
    <property type="entry name" value="LRR_1"/>
    <property type="match status" value="5"/>
</dbReference>
<evidence type="ECO:0000256" key="2">
    <source>
        <dbReference type="ARBA" id="ARBA00022614"/>
    </source>
</evidence>
<keyword evidence="5" id="KW-0677">Repeat</keyword>
<dbReference type="AlphaFoldDB" id="A0A2G5C6H2"/>
<dbReference type="PRINTS" id="PR00019">
    <property type="entry name" value="LEURICHRPT"/>
</dbReference>
<dbReference type="PANTHER" id="PTHR48065:SF69">
    <property type="entry name" value="OS07G0466500 PROTEIN"/>
    <property type="match status" value="1"/>
</dbReference>
<keyword evidence="4 9" id="KW-0732">Signal</keyword>
<proteinExistence type="predicted"/>
<dbReference type="InterPro" id="IPR032675">
    <property type="entry name" value="LRR_dom_sf"/>
</dbReference>
<dbReference type="STRING" id="218851.A0A2G5C6H2"/>
<evidence type="ECO:0000256" key="6">
    <source>
        <dbReference type="ARBA" id="ARBA00022989"/>
    </source>
</evidence>
<dbReference type="InterPro" id="IPR001611">
    <property type="entry name" value="Leu-rich_rpt"/>
</dbReference>
<dbReference type="Gene3D" id="3.80.10.10">
    <property type="entry name" value="Ribonuclease Inhibitor"/>
    <property type="match status" value="3"/>
</dbReference>
<name>A0A2G5C6H2_AQUCA</name>
<evidence type="ECO:0000256" key="1">
    <source>
        <dbReference type="ARBA" id="ARBA00004167"/>
    </source>
</evidence>
<keyword evidence="6" id="KW-1133">Transmembrane helix</keyword>
<accession>A0A2G5C6H2</accession>
<feature type="chain" id="PRO_5013888852" description="Leucine-rich repeat-containing N-terminal plant-type domain-containing protein" evidence="9">
    <location>
        <begin position="24"/>
        <end position="660"/>
    </location>
</feature>
<dbReference type="PROSITE" id="PS51450">
    <property type="entry name" value="LRR"/>
    <property type="match status" value="1"/>
</dbReference>
<keyword evidence="2" id="KW-0433">Leucine-rich repeat</keyword>
<evidence type="ECO:0000256" key="8">
    <source>
        <dbReference type="ARBA" id="ARBA00023180"/>
    </source>
</evidence>
<dbReference type="FunFam" id="3.80.10.10:FF:000041">
    <property type="entry name" value="LRR receptor-like serine/threonine-protein kinase ERECTA"/>
    <property type="match status" value="1"/>
</dbReference>
<protein>
    <recommendedName>
        <fullName evidence="10">Leucine-rich repeat-containing N-terminal plant-type domain-containing protein</fullName>
    </recommendedName>
</protein>